<evidence type="ECO:0000256" key="2">
    <source>
        <dbReference type="ARBA" id="ARBA00022617"/>
    </source>
</evidence>
<comment type="similarity">
    <text evidence="1 10">Belongs to the cytochrome P450 family.</text>
</comment>
<evidence type="ECO:0000256" key="6">
    <source>
        <dbReference type="ARBA" id="ARBA00042499"/>
    </source>
</evidence>
<dbReference type="PRINTS" id="PR00463">
    <property type="entry name" value="EP450I"/>
</dbReference>
<comment type="caution">
    <text evidence="12">The sequence shown here is derived from an EMBL/GenBank/DDBJ whole genome shotgun (WGS) entry which is preliminary data.</text>
</comment>
<dbReference type="PANTHER" id="PTHR24291">
    <property type="entry name" value="CYTOCHROME P450 FAMILY 4"/>
    <property type="match status" value="1"/>
</dbReference>
<dbReference type="PANTHER" id="PTHR24291:SF193">
    <property type="entry name" value="CYTOCHROME P450 4V2"/>
    <property type="match status" value="1"/>
</dbReference>
<comment type="function">
    <text evidence="4">Catalyzes the formation of aromatic C18 estrogens from C19 androgens.</text>
</comment>
<organism evidence="12 13">
    <name type="scientific">Labeo rohita</name>
    <name type="common">Indian major carp</name>
    <name type="synonym">Cyprinus rohita</name>
    <dbReference type="NCBI Taxonomy" id="84645"/>
    <lineage>
        <taxon>Eukaryota</taxon>
        <taxon>Metazoa</taxon>
        <taxon>Chordata</taxon>
        <taxon>Craniata</taxon>
        <taxon>Vertebrata</taxon>
        <taxon>Euteleostomi</taxon>
        <taxon>Actinopterygii</taxon>
        <taxon>Neopterygii</taxon>
        <taxon>Teleostei</taxon>
        <taxon>Ostariophysi</taxon>
        <taxon>Cypriniformes</taxon>
        <taxon>Cyprinidae</taxon>
        <taxon>Labeoninae</taxon>
        <taxon>Labeonini</taxon>
        <taxon>Labeo</taxon>
    </lineage>
</organism>
<keyword evidence="13" id="KW-1185">Reference proteome</keyword>
<dbReference type="EC" id="1.14.14.14" evidence="5"/>
<keyword evidence="10" id="KW-0479">Metal-binding</keyword>
<comment type="catalytic activity">
    <reaction evidence="9">
        <text>androst-4-ene-3,17-dione + 3 reduced [NADPH--hemoprotein reductase] + 3 O2 = estrone + formate + 3 oxidized [NADPH--hemoprotein reductase] + 4 H2O + 4 H(+)</text>
        <dbReference type="Rhea" id="RHEA:38195"/>
        <dbReference type="Rhea" id="RHEA-COMP:11964"/>
        <dbReference type="Rhea" id="RHEA-COMP:11965"/>
        <dbReference type="ChEBI" id="CHEBI:15377"/>
        <dbReference type="ChEBI" id="CHEBI:15378"/>
        <dbReference type="ChEBI" id="CHEBI:15379"/>
        <dbReference type="ChEBI" id="CHEBI:15740"/>
        <dbReference type="ChEBI" id="CHEBI:16422"/>
        <dbReference type="ChEBI" id="CHEBI:17263"/>
        <dbReference type="ChEBI" id="CHEBI:57618"/>
        <dbReference type="ChEBI" id="CHEBI:58210"/>
        <dbReference type="EC" id="1.14.14.14"/>
    </reaction>
</comment>
<dbReference type="EMBL" id="JACTAM010000001">
    <property type="protein sequence ID" value="KAI2668649.1"/>
    <property type="molecule type" value="Genomic_DNA"/>
</dbReference>
<feature type="transmembrane region" description="Helical" evidence="11">
    <location>
        <begin position="100"/>
        <end position="124"/>
    </location>
</feature>
<keyword evidence="2 10" id="KW-0349">Heme</keyword>
<reference evidence="12 13" key="1">
    <citation type="submission" date="2022-01" db="EMBL/GenBank/DDBJ databases">
        <title>A high-quality chromosome-level genome assembly of rohu carp, Labeo rohita.</title>
        <authorList>
            <person name="Arick M.A. II"/>
            <person name="Hsu C.-Y."/>
            <person name="Magbanua Z."/>
            <person name="Pechanova O."/>
            <person name="Grover C."/>
            <person name="Miller E."/>
            <person name="Thrash A."/>
            <person name="Ezzel L."/>
            <person name="Alam S."/>
            <person name="Benzie J."/>
            <person name="Hamilton M."/>
            <person name="Karsi A."/>
            <person name="Lawrence M.L."/>
            <person name="Peterson D.G."/>
        </authorList>
    </citation>
    <scope>NUCLEOTIDE SEQUENCE [LARGE SCALE GENOMIC DNA]</scope>
    <source>
        <strain evidence="13">BAU-BD-2019</strain>
        <tissue evidence="12">Blood</tissue>
    </source>
</reference>
<dbReference type="Gene3D" id="1.10.630.10">
    <property type="entry name" value="Cytochrome P450"/>
    <property type="match status" value="1"/>
</dbReference>
<evidence type="ECO:0000256" key="3">
    <source>
        <dbReference type="ARBA" id="ARBA00023004"/>
    </source>
</evidence>
<dbReference type="SUPFAM" id="SSF48264">
    <property type="entry name" value="Cytochrome P450"/>
    <property type="match status" value="1"/>
</dbReference>
<evidence type="ECO:0000256" key="9">
    <source>
        <dbReference type="ARBA" id="ARBA00048642"/>
    </source>
</evidence>
<dbReference type="InterPro" id="IPR036396">
    <property type="entry name" value="Cyt_P450_sf"/>
</dbReference>
<evidence type="ECO:0000256" key="10">
    <source>
        <dbReference type="RuleBase" id="RU000461"/>
    </source>
</evidence>
<evidence type="ECO:0000256" key="8">
    <source>
        <dbReference type="ARBA" id="ARBA00047938"/>
    </source>
</evidence>
<dbReference type="InterPro" id="IPR050196">
    <property type="entry name" value="Cytochrome_P450_Monoox"/>
</dbReference>
<evidence type="ECO:0000313" key="12">
    <source>
        <dbReference type="EMBL" id="KAI2668649.1"/>
    </source>
</evidence>
<protein>
    <recommendedName>
        <fullName evidence="5">aromatase</fullName>
        <ecNumber evidence="5">1.14.14.14</ecNumber>
    </recommendedName>
    <alternativeName>
        <fullName evidence="7">Cytochrome P-450AROM</fullName>
    </alternativeName>
    <alternativeName>
        <fullName evidence="6">Estrogen synthase</fullName>
    </alternativeName>
</protein>
<feature type="transmembrane region" description="Helical" evidence="11">
    <location>
        <begin position="6"/>
        <end position="28"/>
    </location>
</feature>
<dbReference type="InterPro" id="IPR017972">
    <property type="entry name" value="Cyt_P450_CS"/>
</dbReference>
<gene>
    <name evidence="12" type="ORF">H4Q32_005412</name>
</gene>
<keyword evidence="11" id="KW-1133">Transmembrane helix</keyword>
<evidence type="ECO:0000256" key="11">
    <source>
        <dbReference type="SAM" id="Phobius"/>
    </source>
</evidence>
<keyword evidence="11" id="KW-0812">Transmembrane</keyword>
<name>A0ABQ8N0M4_LABRO</name>
<keyword evidence="3 10" id="KW-0408">Iron</keyword>
<proteinExistence type="inferred from homology"/>
<evidence type="ECO:0000256" key="4">
    <source>
        <dbReference type="ARBA" id="ARBA00037202"/>
    </source>
</evidence>
<evidence type="ECO:0000256" key="5">
    <source>
        <dbReference type="ARBA" id="ARBA00038885"/>
    </source>
</evidence>
<dbReference type="InterPro" id="IPR001128">
    <property type="entry name" value="Cyt_P450"/>
</dbReference>
<accession>A0ABQ8N0M4</accession>
<evidence type="ECO:0000313" key="13">
    <source>
        <dbReference type="Proteomes" id="UP000830375"/>
    </source>
</evidence>
<evidence type="ECO:0000256" key="7">
    <source>
        <dbReference type="ARBA" id="ARBA00043174"/>
    </source>
</evidence>
<dbReference type="Proteomes" id="UP000830375">
    <property type="component" value="Unassembled WGS sequence"/>
</dbReference>
<dbReference type="PRINTS" id="PR00385">
    <property type="entry name" value="P450"/>
</dbReference>
<dbReference type="InterPro" id="IPR002401">
    <property type="entry name" value="Cyt_P450_E_grp-I"/>
</dbReference>
<keyword evidence="11" id="KW-0472">Membrane</keyword>
<comment type="catalytic activity">
    <reaction evidence="8">
        <text>testosterone + 3 reduced [NADPH--hemoprotein reductase] + 3 O2 = 17beta-estradiol + formate + 3 oxidized [NADPH--hemoprotein reductase] + 4 H2O + 4 H(+)</text>
        <dbReference type="Rhea" id="RHEA:38191"/>
        <dbReference type="Rhea" id="RHEA-COMP:11964"/>
        <dbReference type="Rhea" id="RHEA-COMP:11965"/>
        <dbReference type="ChEBI" id="CHEBI:15377"/>
        <dbReference type="ChEBI" id="CHEBI:15378"/>
        <dbReference type="ChEBI" id="CHEBI:15379"/>
        <dbReference type="ChEBI" id="CHEBI:15740"/>
        <dbReference type="ChEBI" id="CHEBI:16469"/>
        <dbReference type="ChEBI" id="CHEBI:17347"/>
        <dbReference type="ChEBI" id="CHEBI:57618"/>
        <dbReference type="ChEBI" id="CHEBI:58210"/>
        <dbReference type="EC" id="1.14.14.14"/>
    </reaction>
</comment>
<dbReference type="PROSITE" id="PS00086">
    <property type="entry name" value="CYTOCHROME_P450"/>
    <property type="match status" value="1"/>
</dbReference>
<keyword evidence="10" id="KW-0503">Monooxygenase</keyword>
<sequence>MLAGEVLNVSVVFVSLLLVLTFITYQLLKDYVYKWRELKPVPGISPTYPFLGNTLNFKSNRRVLPLPHSMSPSPAELNNCSSNRRNLRHIRIAVGLSGKMGAFVGGYTFGFVAATVCVILLTYITYQLLKNYLHNWKELKPVPGLGNTYPFIGNALQFKTNAGDFFCQVVGYTKEFWNSPLFKLWIGPVPFLILYHAETIETVLNNPVHMDKAYAYKFLHPWLGTGLLTSTGDKWRHRRKLLTPTFHFSILNEFLEVMNEQAEDVDKYPNSKHNCYISETAMGKKVYAQSNHDSEYVRSVYRMSDIIARRQRMPWYWPDFVYNYFGEGREHNRSLKILHSFTESVINERAEYIHYVESDSESDQGMKKRRAFLDMLLKTTDEDGKKLTHKDIQEEVDTFMFEGHDTTAAAMNWAVHLLGSHPEIQRKAQQELDEIFGESERPVNTEDLKKLRYLECVIKEALRLFPSVPFFARTICEDTHINGYKVPKGANVIVITYSLHRDPRYFPDPEEFRPERFLPENSAGRPPYAYIPFSAGLRNCIGQRFALMEEKVILASILRYFNIVACQKREELRPLGELVLRPERGIWITLERRKH</sequence>
<evidence type="ECO:0000256" key="1">
    <source>
        <dbReference type="ARBA" id="ARBA00010617"/>
    </source>
</evidence>
<dbReference type="Pfam" id="PF00067">
    <property type="entry name" value="p450"/>
    <property type="match status" value="1"/>
</dbReference>
<keyword evidence="10" id="KW-0560">Oxidoreductase</keyword>